<dbReference type="EC" id="5.6.2.4" evidence="8"/>
<evidence type="ECO:0000256" key="8">
    <source>
        <dbReference type="ARBA" id="ARBA00034808"/>
    </source>
</evidence>
<dbReference type="Gene3D" id="3.40.50.300">
    <property type="entry name" value="P-loop containing nucleotide triphosphate hydrolases"/>
    <property type="match status" value="2"/>
</dbReference>
<dbReference type="Proteomes" id="UP000297459">
    <property type="component" value="Unassembled WGS sequence"/>
</dbReference>
<dbReference type="Gene3D" id="1.10.10.160">
    <property type="match status" value="1"/>
</dbReference>
<dbReference type="AlphaFoldDB" id="A0A4Z1BDT3"/>
<evidence type="ECO:0000256" key="9">
    <source>
        <dbReference type="ARBA" id="ARBA00048988"/>
    </source>
</evidence>
<evidence type="ECO:0000259" key="11">
    <source>
        <dbReference type="PROSITE" id="PS51198"/>
    </source>
</evidence>
<protein>
    <recommendedName>
        <fullName evidence="8">DNA 3'-5' helicase</fullName>
        <ecNumber evidence="8">5.6.2.4</ecNumber>
    </recommendedName>
</protein>
<comment type="catalytic activity">
    <reaction evidence="9">
        <text>ATP + H2O = ADP + phosphate + H(+)</text>
        <dbReference type="Rhea" id="RHEA:13065"/>
        <dbReference type="ChEBI" id="CHEBI:15377"/>
        <dbReference type="ChEBI" id="CHEBI:15378"/>
        <dbReference type="ChEBI" id="CHEBI:30616"/>
        <dbReference type="ChEBI" id="CHEBI:43474"/>
        <dbReference type="ChEBI" id="CHEBI:456216"/>
        <dbReference type="EC" id="5.6.2.4"/>
    </reaction>
</comment>
<dbReference type="PANTHER" id="PTHR11070:SF3">
    <property type="entry name" value="DNA 3'-5' HELICASE"/>
    <property type="match status" value="1"/>
</dbReference>
<evidence type="ECO:0000256" key="2">
    <source>
        <dbReference type="ARBA" id="ARBA00022741"/>
    </source>
</evidence>
<evidence type="ECO:0000256" key="6">
    <source>
        <dbReference type="ARBA" id="ARBA00023235"/>
    </source>
</evidence>
<dbReference type="SUPFAM" id="SSF52540">
    <property type="entry name" value="P-loop containing nucleoside triphosphate hydrolases"/>
    <property type="match status" value="1"/>
</dbReference>
<dbReference type="Pfam" id="PF00580">
    <property type="entry name" value="UvrD-helicase"/>
    <property type="match status" value="1"/>
</dbReference>
<dbReference type="InterPro" id="IPR027417">
    <property type="entry name" value="P-loop_NTPase"/>
</dbReference>
<dbReference type="PANTHER" id="PTHR11070">
    <property type="entry name" value="UVRD / RECB / PCRA DNA HELICASE FAMILY MEMBER"/>
    <property type="match status" value="1"/>
</dbReference>
<accession>A0A4Z1BDT3</accession>
<dbReference type="GO" id="GO:0043138">
    <property type="term" value="F:3'-5' DNA helicase activity"/>
    <property type="evidence" value="ECO:0007669"/>
    <property type="project" value="UniProtKB-EC"/>
</dbReference>
<evidence type="ECO:0000256" key="5">
    <source>
        <dbReference type="ARBA" id="ARBA00022840"/>
    </source>
</evidence>
<gene>
    <name evidence="12" type="ORF">E2558_11685</name>
</gene>
<dbReference type="Pfam" id="PF13361">
    <property type="entry name" value="UvrD_C"/>
    <property type="match status" value="2"/>
</dbReference>
<keyword evidence="13" id="KW-1185">Reference proteome</keyword>
<reference evidence="12 13" key="1">
    <citation type="submission" date="2019-04" db="EMBL/GenBank/DDBJ databases">
        <title>Genomic characterization of Staphylococcus petrasii strains.</title>
        <authorList>
            <person name="Vrbovska V."/>
            <person name="Kovarovic V."/>
            <person name="Maslanova I."/>
            <person name="Indrakova A."/>
            <person name="Petras P."/>
            <person name="Sedo O."/>
            <person name="Svec P."/>
            <person name="Fisarova L."/>
            <person name="Sedlacek I."/>
            <person name="Doskar J."/>
            <person name="Pantucek R."/>
        </authorList>
    </citation>
    <scope>NUCLEOTIDE SEQUENCE [LARGE SCALE GENOMIC DNA]</scope>
    <source>
        <strain evidence="12 13">CCM 8529</strain>
    </source>
</reference>
<feature type="binding site" evidence="10">
    <location>
        <begin position="35"/>
        <end position="42"/>
    </location>
    <ligand>
        <name>ATP</name>
        <dbReference type="ChEBI" id="CHEBI:30616"/>
    </ligand>
</feature>
<dbReference type="GO" id="GO:0000725">
    <property type="term" value="P:recombinational repair"/>
    <property type="evidence" value="ECO:0007669"/>
    <property type="project" value="TreeGrafter"/>
</dbReference>
<dbReference type="EMBL" id="SRPJ01000011">
    <property type="protein sequence ID" value="TGN22592.1"/>
    <property type="molecule type" value="Genomic_DNA"/>
</dbReference>
<keyword evidence="2 10" id="KW-0547">Nucleotide-binding</keyword>
<dbReference type="PROSITE" id="PS51198">
    <property type="entry name" value="UVRD_HELICASE_ATP_BIND"/>
    <property type="match status" value="1"/>
</dbReference>
<keyword evidence="4 10" id="KW-0347">Helicase</keyword>
<evidence type="ECO:0000256" key="10">
    <source>
        <dbReference type="PROSITE-ProRule" id="PRU00560"/>
    </source>
</evidence>
<dbReference type="GO" id="GO:0016887">
    <property type="term" value="F:ATP hydrolysis activity"/>
    <property type="evidence" value="ECO:0007669"/>
    <property type="project" value="RHEA"/>
</dbReference>
<dbReference type="InterPro" id="IPR014016">
    <property type="entry name" value="UvrD-like_ATP-bd"/>
</dbReference>
<comment type="catalytic activity">
    <reaction evidence="7">
        <text>Couples ATP hydrolysis with the unwinding of duplex DNA by translocating in the 3'-5' direction.</text>
        <dbReference type="EC" id="5.6.2.4"/>
    </reaction>
</comment>
<comment type="caution">
    <text evidence="12">The sequence shown here is derived from an EMBL/GenBank/DDBJ whole genome shotgun (WGS) entry which is preliminary data.</text>
</comment>
<sequence>MFMRWGSVNMSLPRLIGHQTEILYLPEEKNLFVTGSAGSGKSLLALYRVYWLAKVNPSENIVLLTFNKPVNNDMKEKLAAIASSRNEEAPHNLTVDTYHIFMKKLITQLWEYYGNEIPLLKNYINEKYNVAKNYNNEKNKIVEQALEIVKKNHPQEKTLQRPLKVFIDEIRWMQQMSIQDETEYIEAERIGRRDTRIERAKRPYFYEVYQKYQELRASDDYEGVFDFEDVGTKVREMLSFITEKEEFNRQFKYKYVFIDEFQDFTSDMLMTINDLLGSYGFLTLLGDVNQGVFGKRVSFKSLGINMNQFKRHTLDNNYRNTKEISEFAELITESDYFDKSSEYYINAKKGKREGKPPRVIIYKDQNKEMAEIMHYLEKVNQTDNKFRNIAIIVPTHKYKDVKKQLEKNHIEYRNVRDAQKNGTERIIYLGTYFQIKGLEFDIVFLPFMDTETFKETVSLENEELNLDDETFAIEQVGTELLEEHIARIYVGITRARERLYITATGELSPLLNSETFEKYLYFRE</sequence>
<feature type="domain" description="UvrD-like helicase ATP-binding" evidence="11">
    <location>
        <begin position="14"/>
        <end position="321"/>
    </location>
</feature>
<keyword evidence="6" id="KW-0413">Isomerase</keyword>
<evidence type="ECO:0000256" key="4">
    <source>
        <dbReference type="ARBA" id="ARBA00022806"/>
    </source>
</evidence>
<dbReference type="InterPro" id="IPR000212">
    <property type="entry name" value="DNA_helicase_UvrD/REP"/>
</dbReference>
<evidence type="ECO:0000313" key="12">
    <source>
        <dbReference type="EMBL" id="TGN22592.1"/>
    </source>
</evidence>
<dbReference type="GO" id="GO:0003677">
    <property type="term" value="F:DNA binding"/>
    <property type="evidence" value="ECO:0007669"/>
    <property type="project" value="UniProtKB-KW"/>
</dbReference>
<evidence type="ECO:0000256" key="3">
    <source>
        <dbReference type="ARBA" id="ARBA00022801"/>
    </source>
</evidence>
<dbReference type="GO" id="GO:0005829">
    <property type="term" value="C:cytosol"/>
    <property type="evidence" value="ECO:0007669"/>
    <property type="project" value="TreeGrafter"/>
</dbReference>
<organism evidence="12 13">
    <name type="scientific">Staphylococcus pragensis</name>
    <dbReference type="NCBI Taxonomy" id="1611836"/>
    <lineage>
        <taxon>Bacteria</taxon>
        <taxon>Bacillati</taxon>
        <taxon>Bacillota</taxon>
        <taxon>Bacilli</taxon>
        <taxon>Bacillales</taxon>
        <taxon>Staphylococcaceae</taxon>
        <taxon>Staphylococcus</taxon>
    </lineage>
</organism>
<dbReference type="InterPro" id="IPR013986">
    <property type="entry name" value="DExx_box_DNA_helicase_dom_sf"/>
</dbReference>
<keyword evidence="3 10" id="KW-0378">Hydrolase</keyword>
<proteinExistence type="inferred from homology"/>
<name>A0A4Z1BDT3_9STAP</name>
<evidence type="ECO:0000256" key="7">
    <source>
        <dbReference type="ARBA" id="ARBA00034617"/>
    </source>
</evidence>
<keyword evidence="5 10" id="KW-0067">ATP-binding</keyword>
<dbReference type="InterPro" id="IPR014017">
    <property type="entry name" value="DNA_helicase_UvrD-like_C"/>
</dbReference>
<comment type="similarity">
    <text evidence="1">Belongs to the helicase family. UvrD subfamily.</text>
</comment>
<dbReference type="GO" id="GO:0005524">
    <property type="term" value="F:ATP binding"/>
    <property type="evidence" value="ECO:0007669"/>
    <property type="project" value="UniProtKB-UniRule"/>
</dbReference>
<evidence type="ECO:0000313" key="13">
    <source>
        <dbReference type="Proteomes" id="UP000297459"/>
    </source>
</evidence>
<evidence type="ECO:0000256" key="1">
    <source>
        <dbReference type="ARBA" id="ARBA00009922"/>
    </source>
</evidence>